<evidence type="ECO:0000259" key="1">
    <source>
        <dbReference type="Pfam" id="PF13960"/>
    </source>
</evidence>
<feature type="domain" description="DUF4218" evidence="1">
    <location>
        <begin position="226"/>
        <end position="295"/>
    </location>
</feature>
<proteinExistence type="predicted"/>
<dbReference type="EMBL" id="BQNB010019880">
    <property type="protein sequence ID" value="GJT89983.1"/>
    <property type="molecule type" value="Genomic_DNA"/>
</dbReference>
<dbReference type="PANTHER" id="PTHR48258:SF14">
    <property type="entry name" value="OS02G0583300 PROTEIN"/>
    <property type="match status" value="1"/>
</dbReference>
<dbReference type="InterPro" id="IPR025452">
    <property type="entry name" value="DUF4218"/>
</dbReference>
<name>A0ABQ5HQD5_9ASTR</name>
<feature type="domain" description="DUF4218" evidence="1">
    <location>
        <begin position="32"/>
        <end position="135"/>
    </location>
</feature>
<gene>
    <name evidence="2" type="ORF">Tco_1078828</name>
</gene>
<comment type="caution">
    <text evidence="2">The sequence shown here is derived from an EMBL/GenBank/DDBJ whole genome shotgun (WGS) entry which is preliminary data.</text>
</comment>
<accession>A0ABQ5HQD5</accession>
<reference evidence="2" key="1">
    <citation type="journal article" date="2022" name="Int. J. Mol. Sci.">
        <title>Draft Genome of Tanacetum Coccineum: Genomic Comparison of Closely Related Tanacetum-Family Plants.</title>
        <authorList>
            <person name="Yamashiro T."/>
            <person name="Shiraishi A."/>
            <person name="Nakayama K."/>
            <person name="Satake H."/>
        </authorList>
    </citation>
    <scope>NUCLEOTIDE SEQUENCE</scope>
</reference>
<evidence type="ECO:0000313" key="3">
    <source>
        <dbReference type="Proteomes" id="UP001151760"/>
    </source>
</evidence>
<reference evidence="2" key="2">
    <citation type="submission" date="2022-01" db="EMBL/GenBank/DDBJ databases">
        <authorList>
            <person name="Yamashiro T."/>
            <person name="Shiraishi A."/>
            <person name="Satake H."/>
            <person name="Nakayama K."/>
        </authorList>
    </citation>
    <scope>NUCLEOTIDE SEQUENCE</scope>
</reference>
<dbReference type="Proteomes" id="UP001151760">
    <property type="component" value="Unassembled WGS sequence"/>
</dbReference>
<keyword evidence="3" id="KW-1185">Reference proteome</keyword>
<protein>
    <recommendedName>
        <fullName evidence="1">DUF4218 domain-containing protein</fullName>
    </recommendedName>
</protein>
<organism evidence="2 3">
    <name type="scientific">Tanacetum coccineum</name>
    <dbReference type="NCBI Taxonomy" id="301880"/>
    <lineage>
        <taxon>Eukaryota</taxon>
        <taxon>Viridiplantae</taxon>
        <taxon>Streptophyta</taxon>
        <taxon>Embryophyta</taxon>
        <taxon>Tracheophyta</taxon>
        <taxon>Spermatophyta</taxon>
        <taxon>Magnoliopsida</taxon>
        <taxon>eudicotyledons</taxon>
        <taxon>Gunneridae</taxon>
        <taxon>Pentapetalae</taxon>
        <taxon>asterids</taxon>
        <taxon>campanulids</taxon>
        <taxon>Asterales</taxon>
        <taxon>Asteraceae</taxon>
        <taxon>Asteroideae</taxon>
        <taxon>Anthemideae</taxon>
        <taxon>Anthemidinae</taxon>
        <taxon>Tanacetum</taxon>
    </lineage>
</organism>
<dbReference type="Pfam" id="PF13960">
    <property type="entry name" value="DUF4218"/>
    <property type="match status" value="2"/>
</dbReference>
<evidence type="ECO:0000313" key="2">
    <source>
        <dbReference type="EMBL" id="GJT89983.1"/>
    </source>
</evidence>
<dbReference type="PANTHER" id="PTHR48258">
    <property type="entry name" value="DUF4218 DOMAIN-CONTAINING PROTEIN-RELATED"/>
    <property type="match status" value="1"/>
</dbReference>
<sequence>MMQRLLPYGLQNYLPDNIAKPIIELSSLFKQLCSATLMEDDMLKASVKVVEILCELERIYPPAFFDIMIHLPIHLALEALEGGPIHPRWMFLFERFMKKLKGYVRNKAKPEGSIAEGYVAEEALTLSKTRLAKVRNSIDLVANPKTKGEDREASAAYSFTPENRGKKVLKSHDCNIMMQRLLPYGLQNYLPDNIANHINRAIFLVLSNSASATLMVGCHVESLGQALEALEGGPIYPRWMFLFERFMKKLKGYVRNKAKLEGSIAEGYVAEEAMTLSFIFIFRDVTTKFNRLERNVDPPPPTCQFQAFRSVCNTIGLRSFPPFDAKEFNKARMDIVLQQSMRSTQLTGQFQRNSPAASSLFAERHANNLQDPEVSTTSELFALANGPSRTPMSVNACVVDGVRYVVQSRDEHRTTQNSGICAPGPNGEMSYGQLQEIIEFKYLSFKVGCSELSG</sequence>